<proteinExistence type="predicted"/>
<keyword evidence="1" id="KW-0472">Membrane</keyword>
<dbReference type="OrthoDB" id="1013012at2"/>
<gene>
    <name evidence="3" type="ORF">DXA50_00835</name>
    <name evidence="2" type="ORF">I6J59_19655</name>
</gene>
<evidence type="ECO:0000313" key="4">
    <source>
        <dbReference type="Proteomes" id="UP000286063"/>
    </source>
</evidence>
<protein>
    <submittedName>
        <fullName evidence="3">Uncharacterized protein</fullName>
    </submittedName>
</protein>
<dbReference type="Proteomes" id="UP000654720">
    <property type="component" value="Chromosome"/>
</dbReference>
<keyword evidence="1" id="KW-1133">Transmembrane helix</keyword>
<dbReference type="Proteomes" id="UP000286063">
    <property type="component" value="Unassembled WGS sequence"/>
</dbReference>
<reference evidence="2 5" key="2">
    <citation type="submission" date="2021-02" db="EMBL/GenBank/DDBJ databases">
        <title>FDA dAtabase for Regulatory Grade micrObial Sequences (FDA-ARGOS): Supporting development and validation of Infectious Disease Dx tests.</title>
        <authorList>
            <person name="Carlson P."/>
            <person name="Fischbach M."/>
            <person name="Hastie J."/>
            <person name="Bilen M."/>
            <person name="Cheng A."/>
            <person name="Tallon L."/>
            <person name="Sadzewicz L."/>
            <person name="Zhao X."/>
            <person name="Boylan J."/>
            <person name="Ott S."/>
            <person name="Bowen H."/>
            <person name="Vavikolanu K."/>
            <person name="Mehta A."/>
            <person name="Aluvathingal J."/>
            <person name="Nadendla S."/>
            <person name="Yan Y."/>
            <person name="Sichtig H."/>
        </authorList>
    </citation>
    <scope>NUCLEOTIDE SEQUENCE [LARGE SCALE GENOMIC DNA]</scope>
    <source>
        <strain evidence="2 5">FDAARGOS_1229</strain>
    </source>
</reference>
<keyword evidence="1" id="KW-0812">Transmembrane</keyword>
<feature type="transmembrane region" description="Helical" evidence="1">
    <location>
        <begin position="7"/>
        <end position="24"/>
    </location>
</feature>
<sequence>MRKRQIAIIPLIFASMIMLLSSIMPHHHHGKLICFTPTHEHSSFIEKECHNEHDSTPTEGECEVRLLFQTSIVKQHHDECNCYPNIIPDQPFQSILPLAGLDHSLLLLGIPKEIPPIFYRERLHSITWSITSAGRAPPTVIA</sequence>
<dbReference type="Pfam" id="PF20558">
    <property type="entry name" value="DUF6769"/>
    <property type="match status" value="1"/>
</dbReference>
<dbReference type="InterPro" id="IPR046660">
    <property type="entry name" value="DUF6769"/>
</dbReference>
<evidence type="ECO:0000313" key="2">
    <source>
        <dbReference type="EMBL" id="QRO50044.1"/>
    </source>
</evidence>
<evidence type="ECO:0000313" key="5">
    <source>
        <dbReference type="Proteomes" id="UP000654720"/>
    </source>
</evidence>
<dbReference type="RefSeq" id="WP_027200416.1">
    <property type="nucleotide sequence ID" value="NZ_CABJDM010000008.1"/>
</dbReference>
<evidence type="ECO:0000313" key="3">
    <source>
        <dbReference type="EMBL" id="RGY21429.1"/>
    </source>
</evidence>
<keyword evidence="5" id="KW-1185">Reference proteome</keyword>
<dbReference type="AlphaFoldDB" id="A0A413IU39"/>
<dbReference type="EMBL" id="CP069450">
    <property type="protein sequence ID" value="QRO50044.1"/>
    <property type="molecule type" value="Genomic_DNA"/>
</dbReference>
<dbReference type="GeneID" id="93097192"/>
<dbReference type="EMBL" id="QSCR01000001">
    <property type="protein sequence ID" value="RGY21429.1"/>
    <property type="molecule type" value="Genomic_DNA"/>
</dbReference>
<accession>A0A413IU39</accession>
<reference evidence="3 4" key="1">
    <citation type="submission" date="2018-08" db="EMBL/GenBank/DDBJ databases">
        <title>A genome reference for cultivated species of the human gut microbiota.</title>
        <authorList>
            <person name="Zou Y."/>
            <person name="Xue W."/>
            <person name="Luo G."/>
        </authorList>
    </citation>
    <scope>NUCLEOTIDE SEQUENCE [LARGE SCALE GENOMIC DNA]</scope>
    <source>
        <strain evidence="3 4">OF02-7</strain>
    </source>
</reference>
<name>A0A413IU39_9BACT</name>
<organism evidence="3 4">
    <name type="scientific">Butyricimonas virosa</name>
    <dbReference type="NCBI Taxonomy" id="544645"/>
    <lineage>
        <taxon>Bacteria</taxon>
        <taxon>Pseudomonadati</taxon>
        <taxon>Bacteroidota</taxon>
        <taxon>Bacteroidia</taxon>
        <taxon>Bacteroidales</taxon>
        <taxon>Odoribacteraceae</taxon>
        <taxon>Butyricimonas</taxon>
    </lineage>
</organism>
<evidence type="ECO:0000256" key="1">
    <source>
        <dbReference type="SAM" id="Phobius"/>
    </source>
</evidence>